<reference evidence="8 9" key="1">
    <citation type="submission" date="2019-02" db="EMBL/GenBank/DDBJ databases">
        <title>Deep-cultivation of Planctomycetes and their phenomic and genomic characterization uncovers novel biology.</title>
        <authorList>
            <person name="Wiegand S."/>
            <person name="Jogler M."/>
            <person name="Boedeker C."/>
            <person name="Pinto D."/>
            <person name="Vollmers J."/>
            <person name="Rivas-Marin E."/>
            <person name="Kohn T."/>
            <person name="Peeters S.H."/>
            <person name="Heuer A."/>
            <person name="Rast P."/>
            <person name="Oberbeckmann S."/>
            <person name="Bunk B."/>
            <person name="Jeske O."/>
            <person name="Meyerdierks A."/>
            <person name="Storesund J.E."/>
            <person name="Kallscheuer N."/>
            <person name="Luecker S."/>
            <person name="Lage O.M."/>
            <person name="Pohl T."/>
            <person name="Merkel B.J."/>
            <person name="Hornburger P."/>
            <person name="Mueller R.-W."/>
            <person name="Bruemmer F."/>
            <person name="Labrenz M."/>
            <person name="Spormann A.M."/>
            <person name="Op Den Camp H."/>
            <person name="Overmann J."/>
            <person name="Amann R."/>
            <person name="Jetten M.S.M."/>
            <person name="Mascher T."/>
            <person name="Medema M.H."/>
            <person name="Devos D.P."/>
            <person name="Kaster A.-K."/>
            <person name="Ovreas L."/>
            <person name="Rohde M."/>
            <person name="Galperin M.Y."/>
            <person name="Jogler C."/>
        </authorList>
    </citation>
    <scope>NUCLEOTIDE SEQUENCE [LARGE SCALE GENOMIC DNA]</scope>
    <source>
        <strain evidence="8 9">CA85</strain>
    </source>
</reference>
<dbReference type="Pfam" id="PF13559">
    <property type="entry name" value="DUF4129"/>
    <property type="match status" value="1"/>
</dbReference>
<keyword evidence="2 6" id="KW-0812">Transmembrane</keyword>
<proteinExistence type="predicted"/>
<keyword evidence="4 6" id="KW-0472">Membrane</keyword>
<sequence length="637" mass="68729">MSRRYQTLADYAALAIAPALIWWLLNSLANFLMLVLYHGNYSQRGAWTLMCYTMGATALARVTIEESREKASVYAVCLGAATFFVMTKFLKDPVFTLAVILTIGYLADRIVHDCTIIDDGVDSSGRGLIDNARKWFQQRSPPSVAGPAPSTGWQPRSSNRRAGHQPGMTVLYLAIGALPLFGIGQFFLNNDPNIWQRAKWYLSLYLFTSLSLLVVTSFLNLRRYLRQRGTEMSTQVTIAWLAGGVGMIFLILLLAFLAPMPGQTLIATRLPDFLTDSDSTKASRLGWGEEGADLAGENAPTTGAPRPDAQKPEGAPQITSPDQPDAEPGGDRGNRDDGPAGKDKGGTKPAGSDESPDQPGKSESAASPSDSDSGSDADQSSESDPSESAQSSSEQSSESNSSDESTQPNDESSSPESNDPQSPENNPADEPSDADPSDPDSADPNSTDPDSAEPDPADSPPPETAASPSTPPTSTTDWSGALTGMLKFLLFVILLIIVAVYVYLYREAWLAWLHSWLNGGDNIEPVTPTRRKRKSLEPAGRPFSSFANPVGGVDAGEVVVVTFQALEAWGREQGVQRGEDETPSEFVRRLANQFPTLKQPAWRVVDAYNRVVYGRAAANRGDVTAASSVWEIMRPQL</sequence>
<dbReference type="EMBL" id="SJPK01000002">
    <property type="protein sequence ID" value="TWT74286.1"/>
    <property type="molecule type" value="Genomic_DNA"/>
</dbReference>
<evidence type="ECO:0000256" key="2">
    <source>
        <dbReference type="ARBA" id="ARBA00022692"/>
    </source>
</evidence>
<feature type="compositionally biased region" description="Low complexity" evidence="5">
    <location>
        <begin position="362"/>
        <end position="372"/>
    </location>
</feature>
<feature type="transmembrane region" description="Helical" evidence="6">
    <location>
        <begin position="93"/>
        <end position="111"/>
    </location>
</feature>
<feature type="compositionally biased region" description="Acidic residues" evidence="5">
    <location>
        <begin position="430"/>
        <end position="441"/>
    </location>
</feature>
<accession>A0A5C5YEX8</accession>
<comment type="subcellular location">
    <subcellularLocation>
        <location evidence="1">Membrane</location>
        <topology evidence="1">Single-pass membrane protein</topology>
    </subcellularLocation>
</comment>
<evidence type="ECO:0000256" key="5">
    <source>
        <dbReference type="SAM" id="MobiDB-lite"/>
    </source>
</evidence>
<feature type="transmembrane region" description="Helical" evidence="6">
    <location>
        <begin position="478"/>
        <end position="504"/>
    </location>
</feature>
<organism evidence="8 9">
    <name type="scientific">Allorhodopirellula solitaria</name>
    <dbReference type="NCBI Taxonomy" id="2527987"/>
    <lineage>
        <taxon>Bacteria</taxon>
        <taxon>Pseudomonadati</taxon>
        <taxon>Planctomycetota</taxon>
        <taxon>Planctomycetia</taxon>
        <taxon>Pirellulales</taxon>
        <taxon>Pirellulaceae</taxon>
        <taxon>Allorhodopirellula</taxon>
    </lineage>
</organism>
<feature type="transmembrane region" description="Helical" evidence="6">
    <location>
        <begin position="7"/>
        <end position="25"/>
    </location>
</feature>
<feature type="transmembrane region" description="Helical" evidence="6">
    <location>
        <begin position="71"/>
        <end position="87"/>
    </location>
</feature>
<feature type="compositionally biased region" description="Low complexity" evidence="5">
    <location>
        <begin position="464"/>
        <end position="476"/>
    </location>
</feature>
<feature type="transmembrane region" description="Helical" evidence="6">
    <location>
        <begin position="170"/>
        <end position="188"/>
    </location>
</feature>
<dbReference type="GO" id="GO:0071944">
    <property type="term" value="C:cell periphery"/>
    <property type="evidence" value="ECO:0007669"/>
    <property type="project" value="UniProtKB-ARBA"/>
</dbReference>
<feature type="transmembrane region" description="Helical" evidence="6">
    <location>
        <begin position="45"/>
        <end position="64"/>
    </location>
</feature>
<gene>
    <name evidence="8" type="ORF">CA85_11730</name>
</gene>
<comment type="caution">
    <text evidence="8">The sequence shown here is derived from an EMBL/GenBank/DDBJ whole genome shotgun (WGS) entry which is preliminary data.</text>
</comment>
<feature type="transmembrane region" description="Helical" evidence="6">
    <location>
        <begin position="200"/>
        <end position="219"/>
    </location>
</feature>
<feature type="region of interest" description="Disordered" evidence="5">
    <location>
        <begin position="139"/>
        <end position="162"/>
    </location>
</feature>
<evidence type="ECO:0000313" key="8">
    <source>
        <dbReference type="EMBL" id="TWT74286.1"/>
    </source>
</evidence>
<evidence type="ECO:0000256" key="6">
    <source>
        <dbReference type="SAM" id="Phobius"/>
    </source>
</evidence>
<feature type="compositionally biased region" description="Polar residues" evidence="5">
    <location>
        <begin position="406"/>
        <end position="424"/>
    </location>
</feature>
<dbReference type="OrthoDB" id="289048at2"/>
<dbReference type="RefSeq" id="WP_146390285.1">
    <property type="nucleotide sequence ID" value="NZ_SJPK01000002.1"/>
</dbReference>
<dbReference type="PANTHER" id="PTHR15549">
    <property type="entry name" value="PAIRED IMMUNOGLOBULIN-LIKE TYPE 2 RECEPTOR"/>
    <property type="match status" value="1"/>
</dbReference>
<dbReference type="InterPro" id="IPR051694">
    <property type="entry name" value="Immunoregulatory_rcpt-like"/>
</dbReference>
<feature type="compositionally biased region" description="Basic and acidic residues" evidence="5">
    <location>
        <begin position="329"/>
        <end position="346"/>
    </location>
</feature>
<feature type="domain" description="Protein-glutamine gamma-glutamyltransferase-like C-terminal" evidence="7">
    <location>
        <begin position="563"/>
        <end position="630"/>
    </location>
</feature>
<feature type="transmembrane region" description="Helical" evidence="6">
    <location>
        <begin position="239"/>
        <end position="260"/>
    </location>
</feature>
<keyword evidence="9" id="KW-1185">Reference proteome</keyword>
<dbReference type="GO" id="GO:0016020">
    <property type="term" value="C:membrane"/>
    <property type="evidence" value="ECO:0007669"/>
    <property type="project" value="UniProtKB-SubCell"/>
</dbReference>
<evidence type="ECO:0000256" key="1">
    <source>
        <dbReference type="ARBA" id="ARBA00004167"/>
    </source>
</evidence>
<evidence type="ECO:0000313" key="9">
    <source>
        <dbReference type="Proteomes" id="UP000318053"/>
    </source>
</evidence>
<feature type="compositionally biased region" description="Acidic residues" evidence="5">
    <location>
        <begin position="373"/>
        <end position="385"/>
    </location>
</feature>
<protein>
    <recommendedName>
        <fullName evidence="7">Protein-glutamine gamma-glutamyltransferase-like C-terminal domain-containing protein</fullName>
    </recommendedName>
</protein>
<dbReference type="InterPro" id="IPR025403">
    <property type="entry name" value="TgpA-like_C"/>
</dbReference>
<evidence type="ECO:0000256" key="3">
    <source>
        <dbReference type="ARBA" id="ARBA00022989"/>
    </source>
</evidence>
<dbReference type="AlphaFoldDB" id="A0A5C5YEX8"/>
<feature type="compositionally biased region" description="Low complexity" evidence="5">
    <location>
        <begin position="386"/>
        <end position="405"/>
    </location>
</feature>
<evidence type="ECO:0000256" key="4">
    <source>
        <dbReference type="ARBA" id="ARBA00023136"/>
    </source>
</evidence>
<keyword evidence="3 6" id="KW-1133">Transmembrane helix</keyword>
<dbReference type="Proteomes" id="UP000318053">
    <property type="component" value="Unassembled WGS sequence"/>
</dbReference>
<feature type="region of interest" description="Disordered" evidence="5">
    <location>
        <begin position="278"/>
        <end position="476"/>
    </location>
</feature>
<name>A0A5C5YEX8_9BACT</name>
<evidence type="ECO:0000259" key="7">
    <source>
        <dbReference type="Pfam" id="PF13559"/>
    </source>
</evidence>